<proteinExistence type="predicted"/>
<accession>A0ABU5NT68</accession>
<keyword evidence="2" id="KW-1185">Reference proteome</keyword>
<organism evidence="1 2">
    <name type="scientific">Lysinibacillus irui</name>
    <dbReference type="NCBI Taxonomy" id="2998077"/>
    <lineage>
        <taxon>Bacteria</taxon>
        <taxon>Bacillati</taxon>
        <taxon>Bacillota</taxon>
        <taxon>Bacilli</taxon>
        <taxon>Bacillales</taxon>
        <taxon>Bacillaceae</taxon>
        <taxon>Lysinibacillus</taxon>
    </lineage>
</organism>
<comment type="caution">
    <text evidence="1">The sequence shown here is derived from an EMBL/GenBank/DDBJ whole genome shotgun (WGS) entry which is preliminary data.</text>
</comment>
<sequence length="188" mass="20855">MSMLIQVDAAALRDVEQRLGQFANRAPNAIANSLNRASTNTASNITKETRSKYHLKPADIKATLKITKASKSVLSAEVRSSGKAVPLDRFKVSPKTVNPKRKSQLKIAVKKNGMKQVLGAFVANLHGIKLFKRETNKRLPIARLFGPSIPQMIGNEETVRKINEQSWITYETRLNHEINRILGQLGAS</sequence>
<name>A0ABU5NT68_9BACI</name>
<evidence type="ECO:0000313" key="2">
    <source>
        <dbReference type="Proteomes" id="UP001289615"/>
    </source>
</evidence>
<protein>
    <submittedName>
        <fullName evidence="1">Phage tail protein</fullName>
    </submittedName>
</protein>
<dbReference type="Proteomes" id="UP001289615">
    <property type="component" value="Unassembled WGS sequence"/>
</dbReference>
<gene>
    <name evidence="1" type="ORF">U6C28_23015</name>
</gene>
<dbReference type="EMBL" id="JAXUIA010000022">
    <property type="protein sequence ID" value="MEA0979154.1"/>
    <property type="molecule type" value="Genomic_DNA"/>
</dbReference>
<dbReference type="RefSeq" id="WP_083225309.1">
    <property type="nucleotide sequence ID" value="NZ_JAXLNX010000031.1"/>
</dbReference>
<reference evidence="1 2" key="1">
    <citation type="submission" date="2023-12" db="EMBL/GenBank/DDBJ databases">
        <title>Genome comparison identifies genes involved in endophytic behavior of Lysinibacillus irui and provides insights into its role as a plant-growth promoting bacterium.</title>
        <authorList>
            <person name="Hilario S."/>
            <person name="Matos I."/>
            <person name="Goncalves M.F.M."/>
            <person name="Pardo C.A."/>
            <person name="Santos M.J."/>
        </authorList>
    </citation>
    <scope>NUCLEOTIDE SEQUENCE [LARGE SCALE GENOMIC DNA]</scope>
    <source>
        <strain evidence="1 2">B3</strain>
    </source>
</reference>
<evidence type="ECO:0000313" key="1">
    <source>
        <dbReference type="EMBL" id="MEA0979154.1"/>
    </source>
</evidence>